<dbReference type="InterPro" id="IPR037066">
    <property type="entry name" value="Plug_dom_sf"/>
</dbReference>
<keyword evidence="5 12" id="KW-0732">Signal</keyword>
<reference evidence="15 16" key="1">
    <citation type="submission" date="2015-04" db="EMBL/GenBank/DDBJ databases">
        <title>The draft genome sequence of Erythrobacter luteus KA37.</title>
        <authorList>
            <person name="Zhuang L."/>
            <person name="Liu Y."/>
            <person name="Shao Z."/>
        </authorList>
    </citation>
    <scope>NUCLEOTIDE SEQUENCE [LARGE SCALE GENOMIC DNA]</scope>
    <source>
        <strain evidence="15 16">KA37</strain>
    </source>
</reference>
<dbReference type="Gene3D" id="2.170.130.10">
    <property type="entry name" value="TonB-dependent receptor, plug domain"/>
    <property type="match status" value="1"/>
</dbReference>
<feature type="domain" description="TonB-dependent receptor-like beta-barrel" evidence="13">
    <location>
        <begin position="316"/>
        <end position="606"/>
    </location>
</feature>
<keyword evidence="8 10" id="KW-0472">Membrane</keyword>
<proteinExistence type="inferred from homology"/>
<keyword evidence="7 11" id="KW-0798">TonB box</keyword>
<dbReference type="Gene3D" id="2.40.170.20">
    <property type="entry name" value="TonB-dependent receptor, beta-barrel domain"/>
    <property type="match status" value="1"/>
</dbReference>
<dbReference type="InterPro" id="IPR039426">
    <property type="entry name" value="TonB-dep_rcpt-like"/>
</dbReference>
<dbReference type="STRING" id="1581420.AAW00_05645"/>
<dbReference type="Pfam" id="PF00593">
    <property type="entry name" value="TonB_dep_Rec_b-barrel"/>
    <property type="match status" value="1"/>
</dbReference>
<dbReference type="EMBL" id="LBHB01000001">
    <property type="protein sequence ID" value="KLE35848.1"/>
    <property type="molecule type" value="Genomic_DNA"/>
</dbReference>
<evidence type="ECO:0000256" key="3">
    <source>
        <dbReference type="ARBA" id="ARBA00022452"/>
    </source>
</evidence>
<feature type="domain" description="TonB-dependent receptor plug" evidence="14">
    <location>
        <begin position="53"/>
        <end position="161"/>
    </location>
</feature>
<comment type="subcellular location">
    <subcellularLocation>
        <location evidence="1 10">Cell outer membrane</location>
        <topology evidence="1 10">Multi-pass membrane protein</topology>
    </subcellularLocation>
</comment>
<evidence type="ECO:0000256" key="7">
    <source>
        <dbReference type="ARBA" id="ARBA00023077"/>
    </source>
</evidence>
<dbReference type="InterPro" id="IPR036942">
    <property type="entry name" value="Beta-barrel_TonB_sf"/>
</dbReference>
<evidence type="ECO:0000256" key="8">
    <source>
        <dbReference type="ARBA" id="ARBA00023136"/>
    </source>
</evidence>
<dbReference type="GO" id="GO:0015889">
    <property type="term" value="P:cobalamin transport"/>
    <property type="evidence" value="ECO:0007669"/>
    <property type="project" value="TreeGrafter"/>
</dbReference>
<gene>
    <name evidence="15" type="ORF">AAW00_05645</name>
</gene>
<dbReference type="PANTHER" id="PTHR30069:SF53">
    <property type="entry name" value="COLICIN I RECEPTOR-RELATED"/>
    <property type="match status" value="1"/>
</dbReference>
<feature type="chain" id="PRO_5002580207" description="TonB-dependent receptor" evidence="12">
    <location>
        <begin position="26"/>
        <end position="632"/>
    </location>
</feature>
<accession>A0A0G9N2T8</accession>
<evidence type="ECO:0000256" key="11">
    <source>
        <dbReference type="RuleBase" id="RU003357"/>
    </source>
</evidence>
<dbReference type="AlphaFoldDB" id="A0A0G9N2T8"/>
<dbReference type="PATRIC" id="fig|1581420.6.peg.1137"/>
<keyword evidence="4 10" id="KW-0812">Transmembrane</keyword>
<keyword evidence="9 10" id="KW-0998">Cell outer membrane</keyword>
<evidence type="ECO:0000256" key="1">
    <source>
        <dbReference type="ARBA" id="ARBA00004571"/>
    </source>
</evidence>
<evidence type="ECO:0000259" key="13">
    <source>
        <dbReference type="Pfam" id="PF00593"/>
    </source>
</evidence>
<evidence type="ECO:0000256" key="4">
    <source>
        <dbReference type="ARBA" id="ARBA00022692"/>
    </source>
</evidence>
<dbReference type="Proteomes" id="UP000053464">
    <property type="component" value="Unassembled WGS sequence"/>
</dbReference>
<dbReference type="Pfam" id="PF07715">
    <property type="entry name" value="Plug"/>
    <property type="match status" value="1"/>
</dbReference>
<evidence type="ECO:0000256" key="12">
    <source>
        <dbReference type="SAM" id="SignalP"/>
    </source>
</evidence>
<dbReference type="GO" id="GO:0006811">
    <property type="term" value="P:monoatomic ion transport"/>
    <property type="evidence" value="ECO:0007669"/>
    <property type="project" value="UniProtKB-KW"/>
</dbReference>
<name>A0A0G9N2T8_9SPHN</name>
<evidence type="ECO:0000256" key="10">
    <source>
        <dbReference type="PROSITE-ProRule" id="PRU01360"/>
    </source>
</evidence>
<comment type="caution">
    <text evidence="15">The sequence shown here is derived from an EMBL/GenBank/DDBJ whole genome shotgun (WGS) entry which is preliminary data.</text>
</comment>
<evidence type="ECO:0000256" key="9">
    <source>
        <dbReference type="ARBA" id="ARBA00023237"/>
    </source>
</evidence>
<keyword evidence="16" id="KW-1185">Reference proteome</keyword>
<evidence type="ECO:0000256" key="6">
    <source>
        <dbReference type="ARBA" id="ARBA00023065"/>
    </source>
</evidence>
<evidence type="ECO:0000313" key="16">
    <source>
        <dbReference type="Proteomes" id="UP000053464"/>
    </source>
</evidence>
<keyword evidence="2 10" id="KW-0813">Transport</keyword>
<evidence type="ECO:0000256" key="5">
    <source>
        <dbReference type="ARBA" id="ARBA00022729"/>
    </source>
</evidence>
<evidence type="ECO:0000256" key="2">
    <source>
        <dbReference type="ARBA" id="ARBA00022448"/>
    </source>
</evidence>
<dbReference type="GO" id="GO:0009279">
    <property type="term" value="C:cell outer membrane"/>
    <property type="evidence" value="ECO:0007669"/>
    <property type="project" value="UniProtKB-SubCell"/>
</dbReference>
<sequence>MIGGIVFNYLFSAVSLLAISVPAAAQEALPPASDSVTDETSITVTATGTRTTVQGTGQSVTVIGPDEIERVQSADLARVLERAPGVTFSRNGGVGSFTGVRLRGSEAEQVLTVLDGVRVADPAAPSGGFDYGTLLALDLDKVEVLRNSNSTIWGSDAIGGVIVASSRAEGGVAARAEYGSYDTLDAMVSAALSDADTGFLGVSGTWFQTDGFSAAANGTERDGFEQWTVNGHGRYYFSDRFEVFARARYAESMLDIDGFPPPNYALADTDEVQDTTQLFGSAGAVYDSGPLFLSAAYSRAETDRDNLDGDGVETFTSQGTSDRIDLRGEWRPFGPFLLNFGGETEWTSYKTLFDAGNDTRISGAYLQGGLEWRGIAAHFGARVDDHADFGTEVSLGGDASYAFAPDWRVRFSVGEGFKAPTLFQLYSDFGNLALQPERSLGADVGVVYGDRVLTSGRVYAAVNAYRRQTRDQIAFIGCFLSADPICVDRPFGTYDNVARSAAQGIEVEARVGLGDALVLGGAYALTDAKNRVTGLVLPRRPRHAATLTADLTPFDRLTLGADLRIVSSSFDDAGNAVRLDGYETLALRAAFGLTDRIEVFGRVENLWDEDYQTAAGYATSGRAAHVGARLKL</sequence>
<dbReference type="PANTHER" id="PTHR30069">
    <property type="entry name" value="TONB-DEPENDENT OUTER MEMBRANE RECEPTOR"/>
    <property type="match status" value="1"/>
</dbReference>
<dbReference type="InterPro" id="IPR012910">
    <property type="entry name" value="Plug_dom"/>
</dbReference>
<protein>
    <recommendedName>
        <fullName evidence="17">TonB-dependent receptor</fullName>
    </recommendedName>
</protein>
<keyword evidence="3 10" id="KW-1134">Transmembrane beta strand</keyword>
<evidence type="ECO:0000259" key="14">
    <source>
        <dbReference type="Pfam" id="PF07715"/>
    </source>
</evidence>
<dbReference type="InterPro" id="IPR000531">
    <property type="entry name" value="Beta-barrel_TonB"/>
</dbReference>
<dbReference type="CDD" id="cd01347">
    <property type="entry name" value="ligand_gated_channel"/>
    <property type="match status" value="1"/>
</dbReference>
<organism evidence="15 16">
    <name type="scientific">Aurantiacibacter luteus</name>
    <dbReference type="NCBI Taxonomy" id="1581420"/>
    <lineage>
        <taxon>Bacteria</taxon>
        <taxon>Pseudomonadati</taxon>
        <taxon>Pseudomonadota</taxon>
        <taxon>Alphaproteobacteria</taxon>
        <taxon>Sphingomonadales</taxon>
        <taxon>Erythrobacteraceae</taxon>
        <taxon>Aurantiacibacter</taxon>
    </lineage>
</organism>
<comment type="similarity">
    <text evidence="10 11">Belongs to the TonB-dependent receptor family.</text>
</comment>
<evidence type="ECO:0000313" key="15">
    <source>
        <dbReference type="EMBL" id="KLE35848.1"/>
    </source>
</evidence>
<keyword evidence="6" id="KW-0406">Ion transport</keyword>
<dbReference type="PROSITE" id="PS52016">
    <property type="entry name" value="TONB_DEPENDENT_REC_3"/>
    <property type="match status" value="1"/>
</dbReference>
<dbReference type="SUPFAM" id="SSF56935">
    <property type="entry name" value="Porins"/>
    <property type="match status" value="1"/>
</dbReference>
<evidence type="ECO:0008006" key="17">
    <source>
        <dbReference type="Google" id="ProtNLM"/>
    </source>
</evidence>
<feature type="signal peptide" evidence="12">
    <location>
        <begin position="1"/>
        <end position="25"/>
    </location>
</feature>